<dbReference type="AlphaFoldDB" id="E9HA30"/>
<organism evidence="2 3">
    <name type="scientific">Daphnia pulex</name>
    <name type="common">Water flea</name>
    <dbReference type="NCBI Taxonomy" id="6669"/>
    <lineage>
        <taxon>Eukaryota</taxon>
        <taxon>Metazoa</taxon>
        <taxon>Ecdysozoa</taxon>
        <taxon>Arthropoda</taxon>
        <taxon>Crustacea</taxon>
        <taxon>Branchiopoda</taxon>
        <taxon>Diplostraca</taxon>
        <taxon>Cladocera</taxon>
        <taxon>Anomopoda</taxon>
        <taxon>Daphniidae</taxon>
        <taxon>Daphnia</taxon>
    </lineage>
</organism>
<feature type="compositionally biased region" description="Basic and acidic residues" evidence="1">
    <location>
        <begin position="23"/>
        <end position="49"/>
    </location>
</feature>
<dbReference type="Proteomes" id="UP000000305">
    <property type="component" value="Unassembled WGS sequence"/>
</dbReference>
<evidence type="ECO:0000313" key="3">
    <source>
        <dbReference type="Proteomes" id="UP000000305"/>
    </source>
</evidence>
<name>E9HA30_DAPPU</name>
<accession>E9HA30</accession>
<dbReference type="OrthoDB" id="6374728at2759"/>
<dbReference type="HOGENOM" id="CLU_2212588_0_0_1"/>
<feature type="region of interest" description="Disordered" evidence="1">
    <location>
        <begin position="1"/>
        <end position="92"/>
    </location>
</feature>
<dbReference type="KEGG" id="dpx:DAPPUDRAFT_111757"/>
<evidence type="ECO:0000313" key="2">
    <source>
        <dbReference type="EMBL" id="EFX71356.1"/>
    </source>
</evidence>
<protein>
    <submittedName>
        <fullName evidence="2">Uncharacterized protein</fullName>
    </submittedName>
</protein>
<evidence type="ECO:0000256" key="1">
    <source>
        <dbReference type="SAM" id="MobiDB-lite"/>
    </source>
</evidence>
<sequence>MNRTTTTTTTTGGIYSNAVDVKSQSRNDECLVAQERLHPDCARRPERYHLPPPPPPPASSGGGGATSMGGSMASSSPALGTNEASPPHHTPACHHLAEECKAHPDCK</sequence>
<reference evidence="2 3" key="1">
    <citation type="journal article" date="2011" name="Science">
        <title>The ecoresponsive genome of Daphnia pulex.</title>
        <authorList>
            <person name="Colbourne J.K."/>
            <person name="Pfrender M.E."/>
            <person name="Gilbert D."/>
            <person name="Thomas W.K."/>
            <person name="Tucker A."/>
            <person name="Oakley T.H."/>
            <person name="Tokishita S."/>
            <person name="Aerts A."/>
            <person name="Arnold G.J."/>
            <person name="Basu M.K."/>
            <person name="Bauer D.J."/>
            <person name="Caceres C.E."/>
            <person name="Carmel L."/>
            <person name="Casola C."/>
            <person name="Choi J.H."/>
            <person name="Detter J.C."/>
            <person name="Dong Q."/>
            <person name="Dusheyko S."/>
            <person name="Eads B.D."/>
            <person name="Frohlich T."/>
            <person name="Geiler-Samerotte K.A."/>
            <person name="Gerlach D."/>
            <person name="Hatcher P."/>
            <person name="Jogdeo S."/>
            <person name="Krijgsveld J."/>
            <person name="Kriventseva E.V."/>
            <person name="Kultz D."/>
            <person name="Laforsch C."/>
            <person name="Lindquist E."/>
            <person name="Lopez J."/>
            <person name="Manak J.R."/>
            <person name="Muller J."/>
            <person name="Pangilinan J."/>
            <person name="Patwardhan R.P."/>
            <person name="Pitluck S."/>
            <person name="Pritham E.J."/>
            <person name="Rechtsteiner A."/>
            <person name="Rho M."/>
            <person name="Rogozin I.B."/>
            <person name="Sakarya O."/>
            <person name="Salamov A."/>
            <person name="Schaack S."/>
            <person name="Shapiro H."/>
            <person name="Shiga Y."/>
            <person name="Skalitzky C."/>
            <person name="Smith Z."/>
            <person name="Souvorov A."/>
            <person name="Sung W."/>
            <person name="Tang Z."/>
            <person name="Tsuchiya D."/>
            <person name="Tu H."/>
            <person name="Vos H."/>
            <person name="Wang M."/>
            <person name="Wolf Y.I."/>
            <person name="Yamagata H."/>
            <person name="Yamada T."/>
            <person name="Ye Y."/>
            <person name="Shaw J.R."/>
            <person name="Andrews J."/>
            <person name="Crease T.J."/>
            <person name="Tang H."/>
            <person name="Lucas S.M."/>
            <person name="Robertson H.M."/>
            <person name="Bork P."/>
            <person name="Koonin E.V."/>
            <person name="Zdobnov E.M."/>
            <person name="Grigoriev I.V."/>
            <person name="Lynch M."/>
            <person name="Boore J.L."/>
        </authorList>
    </citation>
    <scope>NUCLEOTIDE SEQUENCE [LARGE SCALE GENOMIC DNA]</scope>
</reference>
<feature type="compositionally biased region" description="Low complexity" evidence="1">
    <location>
        <begin position="1"/>
        <end position="11"/>
    </location>
</feature>
<proteinExistence type="predicted"/>
<keyword evidence="3" id="KW-1185">Reference proteome</keyword>
<gene>
    <name evidence="2" type="ORF">DAPPUDRAFT_111757</name>
</gene>
<dbReference type="EMBL" id="GL732610">
    <property type="protein sequence ID" value="EFX71356.1"/>
    <property type="molecule type" value="Genomic_DNA"/>
</dbReference>
<feature type="compositionally biased region" description="Low complexity" evidence="1">
    <location>
        <begin position="68"/>
        <end position="80"/>
    </location>
</feature>
<dbReference type="InParanoid" id="E9HA30"/>